<evidence type="ECO:0000256" key="1">
    <source>
        <dbReference type="ARBA" id="ARBA00023002"/>
    </source>
</evidence>
<dbReference type="Pfam" id="PF00171">
    <property type="entry name" value="Aldedh"/>
    <property type="match status" value="1"/>
</dbReference>
<evidence type="ECO:0000313" key="5">
    <source>
        <dbReference type="EMBL" id="MBL3690300.1"/>
    </source>
</evidence>
<dbReference type="InterPro" id="IPR029510">
    <property type="entry name" value="Ald_DH_CS_GLU"/>
</dbReference>
<comment type="similarity">
    <text evidence="3">Belongs to the aldehyde dehydrogenase family.</text>
</comment>
<evidence type="ECO:0000256" key="2">
    <source>
        <dbReference type="PROSITE-ProRule" id="PRU10007"/>
    </source>
</evidence>
<dbReference type="SUPFAM" id="SSF53720">
    <property type="entry name" value="ALDH-like"/>
    <property type="match status" value="1"/>
</dbReference>
<protein>
    <submittedName>
        <fullName evidence="5">Aldehyde dehydrogenase family protein</fullName>
    </submittedName>
</protein>
<dbReference type="PANTHER" id="PTHR11699">
    <property type="entry name" value="ALDEHYDE DEHYDROGENASE-RELATED"/>
    <property type="match status" value="1"/>
</dbReference>
<organism evidence="5 6">
    <name type="scientific">Leucobacter chromiireducens subsp. chromiireducens</name>
    <dbReference type="NCBI Taxonomy" id="660067"/>
    <lineage>
        <taxon>Bacteria</taxon>
        <taxon>Bacillati</taxon>
        <taxon>Actinomycetota</taxon>
        <taxon>Actinomycetes</taxon>
        <taxon>Micrococcales</taxon>
        <taxon>Microbacteriaceae</taxon>
        <taxon>Leucobacter</taxon>
    </lineage>
</organism>
<dbReference type="Gene3D" id="3.40.605.10">
    <property type="entry name" value="Aldehyde Dehydrogenase, Chain A, domain 1"/>
    <property type="match status" value="1"/>
</dbReference>
<evidence type="ECO:0000256" key="3">
    <source>
        <dbReference type="RuleBase" id="RU003345"/>
    </source>
</evidence>
<name>A0ABS1SQ65_9MICO</name>
<gene>
    <name evidence="5" type="ORF">D3226_10050</name>
</gene>
<comment type="caution">
    <text evidence="5">The sequence shown here is derived from an EMBL/GenBank/DDBJ whole genome shotgun (WGS) entry which is preliminary data.</text>
</comment>
<dbReference type="PROSITE" id="PS00687">
    <property type="entry name" value="ALDEHYDE_DEHYDR_GLU"/>
    <property type="match status" value="1"/>
</dbReference>
<dbReference type="Gene3D" id="3.40.309.10">
    <property type="entry name" value="Aldehyde Dehydrogenase, Chain A, domain 2"/>
    <property type="match status" value="1"/>
</dbReference>
<keyword evidence="1 3" id="KW-0560">Oxidoreductase</keyword>
<dbReference type="InterPro" id="IPR015590">
    <property type="entry name" value="Aldehyde_DH_dom"/>
</dbReference>
<accession>A0ABS1SQ65</accession>
<dbReference type="RefSeq" id="WP_202382405.1">
    <property type="nucleotide sequence ID" value="NZ_BAAAMA010000001.1"/>
</dbReference>
<dbReference type="Proteomes" id="UP001646141">
    <property type="component" value="Unassembled WGS sequence"/>
</dbReference>
<dbReference type="InterPro" id="IPR016163">
    <property type="entry name" value="Ald_DH_C"/>
</dbReference>
<dbReference type="PROSITE" id="PS00070">
    <property type="entry name" value="ALDEHYDE_DEHYDR_CYS"/>
    <property type="match status" value="1"/>
</dbReference>
<keyword evidence="6" id="KW-1185">Reference proteome</keyword>
<dbReference type="EMBL" id="QYAD01000003">
    <property type="protein sequence ID" value="MBL3690300.1"/>
    <property type="molecule type" value="Genomic_DNA"/>
</dbReference>
<feature type="active site" evidence="2">
    <location>
        <position position="260"/>
    </location>
</feature>
<feature type="domain" description="Aldehyde dehydrogenase" evidence="4">
    <location>
        <begin position="25"/>
        <end position="487"/>
    </location>
</feature>
<proteinExistence type="inferred from homology"/>
<dbReference type="InterPro" id="IPR016162">
    <property type="entry name" value="Ald_DH_N"/>
</dbReference>
<reference evidence="5 6" key="1">
    <citation type="submission" date="2018-09" db="EMBL/GenBank/DDBJ databases">
        <title>Comparative genomics of Leucobacter spp.</title>
        <authorList>
            <person name="Reis A.C."/>
            <person name="Kolvenbach B.A."/>
            <person name="Corvini P.F.X."/>
            <person name="Nunes O.C."/>
        </authorList>
    </citation>
    <scope>NUCLEOTIDE SEQUENCE [LARGE SCALE GENOMIC DNA]</scope>
    <source>
        <strain evidence="5 6">L-1</strain>
    </source>
</reference>
<dbReference type="InterPro" id="IPR016160">
    <property type="entry name" value="Ald_DH_CS_CYS"/>
</dbReference>
<sequence>MIVRTALDADEATAPEVPQLIGGEWKGAQSGEWTAVENPGRKQTLAFVPASDERDVDDAVAAARAAFATWGRLPARNRGRLLLAIGDKIAEHHEELARLIASETGNALRTQARGEAASGADIFRFYGEVASQQKGETLPFGDGLLSYTVREPIGVVGGIVPWNAPVTLSSLKIAMALMTGNTLVLKAADLAPLAVLKVAEWANEILPAGVLNVLTGSGSVAGAALARHPRVSKLTFTGSTGVGKDIIAAAADRIAPVTLELGGKSPAIVFPDSNDAETVQNVINAMRFTRQGQSCTAGSRLYVHESIIDEFVLQLVDALGTLRVGDPLDEASDIGAIVNEHQHATVLSYIAGAVESGGVLATGGVSNPADRDGYYVAPTVILGAQADWAVTREEVFGPVLVVIPWSDEDEVLEWANDSDYGLAGYIFTKDVSTALRTANRLEAGWIQVNRGGGQLPGMSYGGNKQSGLGREYSVDGALESFTNVKNITVAISA</sequence>
<evidence type="ECO:0000259" key="4">
    <source>
        <dbReference type="Pfam" id="PF00171"/>
    </source>
</evidence>
<evidence type="ECO:0000313" key="6">
    <source>
        <dbReference type="Proteomes" id="UP001646141"/>
    </source>
</evidence>
<dbReference type="InterPro" id="IPR016161">
    <property type="entry name" value="Ald_DH/histidinol_DH"/>
</dbReference>